<dbReference type="Pfam" id="PF09335">
    <property type="entry name" value="VTT_dom"/>
    <property type="match status" value="1"/>
</dbReference>
<organism evidence="9 10">
    <name type="scientific">Burkholderia cepacia</name>
    <name type="common">Pseudomonas cepacia</name>
    <dbReference type="NCBI Taxonomy" id="292"/>
    <lineage>
        <taxon>Bacteria</taxon>
        <taxon>Pseudomonadati</taxon>
        <taxon>Pseudomonadota</taxon>
        <taxon>Betaproteobacteria</taxon>
        <taxon>Burkholderiales</taxon>
        <taxon>Burkholderiaceae</taxon>
        <taxon>Burkholderia</taxon>
        <taxon>Burkholderia cepacia complex</taxon>
    </lineage>
</organism>
<feature type="transmembrane region" description="Helical" evidence="7">
    <location>
        <begin position="80"/>
        <end position="102"/>
    </location>
</feature>
<dbReference type="PANTHER" id="PTHR30353:SF0">
    <property type="entry name" value="TRANSMEMBRANE PROTEIN"/>
    <property type="match status" value="1"/>
</dbReference>
<gene>
    <name evidence="9" type="primary">dedA_3</name>
    <name evidence="9" type="ORF">NCTC10661_05426</name>
</gene>
<evidence type="ECO:0000259" key="8">
    <source>
        <dbReference type="Pfam" id="PF09335"/>
    </source>
</evidence>
<keyword evidence="3 7" id="KW-1003">Cell membrane</keyword>
<dbReference type="InterPro" id="IPR032818">
    <property type="entry name" value="DedA-like"/>
</dbReference>
<comment type="caution">
    <text evidence="9">The sequence shown here is derived from an EMBL/GenBank/DDBJ whole genome shotgun (WGS) entry which is preliminary data.</text>
</comment>
<evidence type="ECO:0000256" key="5">
    <source>
        <dbReference type="ARBA" id="ARBA00022989"/>
    </source>
</evidence>
<dbReference type="AlphaFoldDB" id="A0AAE8NIX9"/>
<evidence type="ECO:0000313" key="10">
    <source>
        <dbReference type="Proteomes" id="UP000250416"/>
    </source>
</evidence>
<evidence type="ECO:0000256" key="7">
    <source>
        <dbReference type="RuleBase" id="RU367016"/>
    </source>
</evidence>
<comment type="subcellular location">
    <subcellularLocation>
        <location evidence="1 7">Cell membrane</location>
        <topology evidence="1 7">Multi-pass membrane protein</topology>
    </subcellularLocation>
</comment>
<dbReference type="GO" id="GO:0005886">
    <property type="term" value="C:plasma membrane"/>
    <property type="evidence" value="ECO:0007669"/>
    <property type="project" value="UniProtKB-SubCell"/>
</dbReference>
<dbReference type="PANTHER" id="PTHR30353">
    <property type="entry name" value="INNER MEMBRANE PROTEIN DEDA-RELATED"/>
    <property type="match status" value="1"/>
</dbReference>
<evidence type="ECO:0000256" key="1">
    <source>
        <dbReference type="ARBA" id="ARBA00004651"/>
    </source>
</evidence>
<evidence type="ECO:0000256" key="2">
    <source>
        <dbReference type="ARBA" id="ARBA00010792"/>
    </source>
</evidence>
<proteinExistence type="inferred from homology"/>
<dbReference type="InterPro" id="IPR058127">
    <property type="entry name" value="DedA"/>
</dbReference>
<protein>
    <submittedName>
        <fullName evidence="9">DedA family transmembrane protein</fullName>
    </submittedName>
</protein>
<dbReference type="Proteomes" id="UP000250416">
    <property type="component" value="Unassembled WGS sequence"/>
</dbReference>
<comment type="similarity">
    <text evidence="2 7">Belongs to the DedA family.</text>
</comment>
<dbReference type="NCBIfam" id="NF008102">
    <property type="entry name" value="PRK10847.1"/>
    <property type="match status" value="1"/>
</dbReference>
<evidence type="ECO:0000256" key="4">
    <source>
        <dbReference type="ARBA" id="ARBA00022692"/>
    </source>
</evidence>
<feature type="transmembrane region" description="Helical" evidence="7">
    <location>
        <begin position="244"/>
        <end position="266"/>
    </location>
</feature>
<keyword evidence="6 7" id="KW-0472">Membrane</keyword>
<name>A0AAE8NIX9_BURCE</name>
<dbReference type="InterPro" id="IPR032816">
    <property type="entry name" value="VTT_dom"/>
</dbReference>
<keyword evidence="4 7" id="KW-0812">Transmembrane</keyword>
<evidence type="ECO:0000313" key="9">
    <source>
        <dbReference type="EMBL" id="SQA54706.1"/>
    </source>
</evidence>
<feature type="transmembrane region" description="Helical" evidence="7">
    <location>
        <begin position="212"/>
        <end position="232"/>
    </location>
</feature>
<evidence type="ECO:0000256" key="3">
    <source>
        <dbReference type="ARBA" id="ARBA00022475"/>
    </source>
</evidence>
<reference evidence="9 10" key="1">
    <citation type="submission" date="2018-06" db="EMBL/GenBank/DDBJ databases">
        <authorList>
            <consortium name="Pathogen Informatics"/>
            <person name="Doyle S."/>
        </authorList>
    </citation>
    <scope>NUCLEOTIDE SEQUENCE [LARGE SCALE GENOMIC DNA]</scope>
    <source>
        <strain evidence="9 10">NCTC10661</strain>
    </source>
</reference>
<accession>A0AAE8NIX9</accession>
<feature type="domain" description="VTT" evidence="8">
    <location>
        <begin position="102"/>
        <end position="230"/>
    </location>
</feature>
<dbReference type="EMBL" id="UARD01000034">
    <property type="protein sequence ID" value="SQA54706.1"/>
    <property type="molecule type" value="Genomic_DNA"/>
</dbReference>
<sequence>MRAGAAERYVFSRSLKVVSVSWLRFARRLGRRALPPSLACFGRSGPIAFEESHLDTLLHFVNLVLHIDAFLGDFIRQYGAWVYLVLFLIVFCETGLVVFPFLPGDSLLFIGGAFAATGEMNVGALIVLLLVAAIAGNTVNYLIGRWVGPKVFNTHIPVLERFLDRAALQKTHSFYDKHGGKTIVLARFIPVVRTFAPFVAGASSMSVARFQLFNVIGALVWVLLLVLLGYFFGNIPFIRQYLNVIVLVGIGAAIVPVALGAVWKLVRGKQSDNAQKTGGR</sequence>
<evidence type="ECO:0000256" key="6">
    <source>
        <dbReference type="ARBA" id="ARBA00023136"/>
    </source>
</evidence>
<keyword evidence="5 7" id="KW-1133">Transmembrane helix</keyword>
<feature type="transmembrane region" description="Helical" evidence="7">
    <location>
        <begin position="122"/>
        <end position="143"/>
    </location>
</feature>